<dbReference type="InterPro" id="IPR057905">
    <property type="entry name" value="Nal1_N"/>
</dbReference>
<dbReference type="EMBL" id="BQKI01000079">
    <property type="protein sequence ID" value="GJN26458.1"/>
    <property type="molecule type" value="Genomic_DNA"/>
</dbReference>
<dbReference type="Pfam" id="PF25819">
    <property type="entry name" value="Nal1_C"/>
    <property type="match status" value="1"/>
</dbReference>
<dbReference type="Pfam" id="PF25608">
    <property type="entry name" value="NAL1_N"/>
    <property type="match status" value="1"/>
</dbReference>
<evidence type="ECO:0000313" key="5">
    <source>
        <dbReference type="Proteomes" id="UP001054889"/>
    </source>
</evidence>
<keyword evidence="5" id="KW-1185">Reference proteome</keyword>
<evidence type="ECO:0008006" key="6">
    <source>
        <dbReference type="Google" id="ProtNLM"/>
    </source>
</evidence>
<dbReference type="PANTHER" id="PTHR31521">
    <property type="entry name" value="EXPRESSED PROTEIN"/>
    <property type="match status" value="1"/>
</dbReference>
<proteinExistence type="predicted"/>
<dbReference type="PANTHER" id="PTHR31521:SF4">
    <property type="entry name" value="PROTEIN NARROW LEAF 1"/>
    <property type="match status" value="1"/>
</dbReference>
<evidence type="ECO:0000256" key="1">
    <source>
        <dbReference type="SAM" id="MobiDB-lite"/>
    </source>
</evidence>
<dbReference type="InterPro" id="IPR057904">
    <property type="entry name" value="Nal1_C"/>
</dbReference>
<dbReference type="Proteomes" id="UP001054889">
    <property type="component" value="Unassembled WGS sequence"/>
</dbReference>
<feature type="compositionally biased region" description="Basic and acidic residues" evidence="1">
    <location>
        <begin position="711"/>
        <end position="731"/>
    </location>
</feature>
<evidence type="ECO:0000259" key="2">
    <source>
        <dbReference type="Pfam" id="PF25608"/>
    </source>
</evidence>
<reference evidence="4" key="2">
    <citation type="submission" date="2021-12" db="EMBL/GenBank/DDBJ databases">
        <title>Resequencing data analysis of finger millet.</title>
        <authorList>
            <person name="Hatakeyama M."/>
            <person name="Aluri S."/>
            <person name="Balachadran M.T."/>
            <person name="Sivarajan S.R."/>
            <person name="Poveda L."/>
            <person name="Shimizu-Inatsugi R."/>
            <person name="Schlapbach R."/>
            <person name="Sreeman S.M."/>
            <person name="Shimizu K.K."/>
        </authorList>
    </citation>
    <scope>NUCLEOTIDE SEQUENCE</scope>
</reference>
<dbReference type="SUPFAM" id="SSF50494">
    <property type="entry name" value="Trypsin-like serine proteases"/>
    <property type="match status" value="1"/>
</dbReference>
<dbReference type="AlphaFoldDB" id="A0AAV5EST2"/>
<dbReference type="InterPro" id="IPR057906">
    <property type="entry name" value="Nal1"/>
</dbReference>
<dbReference type="InterPro" id="IPR009003">
    <property type="entry name" value="Peptidase_S1_PA"/>
</dbReference>
<feature type="domain" description="Nal1 C-terminal" evidence="3">
    <location>
        <begin position="331"/>
        <end position="598"/>
    </location>
</feature>
<gene>
    <name evidence="4" type="primary">gb14389</name>
    <name evidence="4" type="ORF">PR202_gb14389</name>
</gene>
<protein>
    <recommendedName>
        <fullName evidence="6">Trypsin family protein</fullName>
    </recommendedName>
</protein>
<reference evidence="4" key="1">
    <citation type="journal article" date="2018" name="DNA Res.">
        <title>Multiple hybrid de novo genome assembly of finger millet, an orphan allotetraploid crop.</title>
        <authorList>
            <person name="Hatakeyama M."/>
            <person name="Aluri S."/>
            <person name="Balachadran M.T."/>
            <person name="Sivarajan S.R."/>
            <person name="Patrignani A."/>
            <person name="Gruter S."/>
            <person name="Poveda L."/>
            <person name="Shimizu-Inatsugi R."/>
            <person name="Baeten J."/>
            <person name="Francoijs K.J."/>
            <person name="Nataraja K.N."/>
            <person name="Reddy Y.A.N."/>
            <person name="Phadnis S."/>
            <person name="Ravikumar R.L."/>
            <person name="Schlapbach R."/>
            <person name="Sreeman S.M."/>
            <person name="Shimizu K.K."/>
        </authorList>
    </citation>
    <scope>NUCLEOTIDE SEQUENCE</scope>
</reference>
<evidence type="ECO:0000259" key="3">
    <source>
        <dbReference type="Pfam" id="PF25819"/>
    </source>
</evidence>
<evidence type="ECO:0000313" key="4">
    <source>
        <dbReference type="EMBL" id="GJN26458.1"/>
    </source>
</evidence>
<name>A0AAV5EST2_ELECO</name>
<accession>A0AAV5EST2</accession>
<sequence>MKRGYDTSVLPLSGYRELSLSPSSTTSTPSTKTRPFGRALARLLPLASSSSSIKKSCADLQCSAPAQGLDRRRGAQTRTVGAIIRLPLYSRGQQEGCKAGGFLCPLRRPKKWRFPTPFPNYGHTAASGRRLRPPAIAPFEVCNFGGKMRPADDRAQLSGFAQSEESSLDEGHCNHQLSFPCSPSMQPIASGCTHTESNAAYFLWPTSNLQHCAAEGRANYFGNLSKGLLPKSGRLPKGQQANSLLDLMTIRAFHSKILRRFSLATAVGFRIRKGVLTDIPAILVFVARKVHKKWLIPTQCLPAIVEGPGGVWCDVDVVEFSYYGAPAQTPKEQMFSELVDRLCGSDECIGSGSQVASQDTFGTLGAVVKRRTGNKQVGFLTNRHVAVDLDYPNQKMFHPLPPNLGPGVYLGAVERATSFITDDVWYGIYAGTNPETFVRADGAFIPFADDFDISTVTTTVRGVGDIGDVKFIDLQCPLNSLIGRQVCKVGRSSGHTTGTVVAYALEYNDEKGISFFTDLLVVGENRQTFDLEGDSGSLIILTGQDGEKPRPIGIIWGGTANRGRLKLTSDHGPENWTSGVDLGRLLDRLELDIIITDESLKVQQQRIALVAAANSAVGESSTAVVTTVPEEKVEEVFEPLGIKIEQLPRPDVAASGTEGEDAAAINVEEHQFISNFVGMSPVRGDQEDAPRHIIANLNNPSEEELAMSLHLGDREPKRLRTDPESELDLEK</sequence>
<feature type="domain" description="Nal1 N-terminal" evidence="2">
    <location>
        <begin position="239"/>
        <end position="318"/>
    </location>
</feature>
<comment type="caution">
    <text evidence="4">The sequence shown here is derived from an EMBL/GenBank/DDBJ whole genome shotgun (WGS) entry which is preliminary data.</text>
</comment>
<organism evidence="4 5">
    <name type="scientific">Eleusine coracana subsp. coracana</name>
    <dbReference type="NCBI Taxonomy" id="191504"/>
    <lineage>
        <taxon>Eukaryota</taxon>
        <taxon>Viridiplantae</taxon>
        <taxon>Streptophyta</taxon>
        <taxon>Embryophyta</taxon>
        <taxon>Tracheophyta</taxon>
        <taxon>Spermatophyta</taxon>
        <taxon>Magnoliopsida</taxon>
        <taxon>Liliopsida</taxon>
        <taxon>Poales</taxon>
        <taxon>Poaceae</taxon>
        <taxon>PACMAD clade</taxon>
        <taxon>Chloridoideae</taxon>
        <taxon>Cynodonteae</taxon>
        <taxon>Eleusininae</taxon>
        <taxon>Eleusine</taxon>
    </lineage>
</organism>
<feature type="region of interest" description="Disordered" evidence="1">
    <location>
        <begin position="697"/>
        <end position="731"/>
    </location>
</feature>